<dbReference type="PANTHER" id="PTHR13604">
    <property type="entry name" value="DC12-RELATED"/>
    <property type="match status" value="1"/>
</dbReference>
<evidence type="ECO:0000256" key="1">
    <source>
        <dbReference type="ARBA" id="ARBA00008136"/>
    </source>
</evidence>
<dbReference type="AlphaFoldDB" id="A0A9N9LWV6"/>
<dbReference type="Gene3D" id="3.90.1680.10">
    <property type="entry name" value="SOS response associated peptidase-like"/>
    <property type="match status" value="1"/>
</dbReference>
<gene>
    <name evidence="9" type="ORF">HYALB_00002558</name>
</gene>
<comment type="caution">
    <text evidence="9">The sequence shown here is derived from an EMBL/GenBank/DDBJ whole genome shotgun (WGS) entry which is preliminary data.</text>
</comment>
<dbReference type="OrthoDB" id="2111841at2759"/>
<feature type="region of interest" description="Disordered" evidence="8">
    <location>
        <begin position="283"/>
        <end position="423"/>
    </location>
</feature>
<dbReference type="GO" id="GO:0006508">
    <property type="term" value="P:proteolysis"/>
    <property type="evidence" value="ECO:0007669"/>
    <property type="project" value="UniProtKB-KW"/>
</dbReference>
<feature type="compositionally biased region" description="Basic and acidic residues" evidence="8">
    <location>
        <begin position="307"/>
        <end position="340"/>
    </location>
</feature>
<feature type="compositionally biased region" description="Low complexity" evidence="8">
    <location>
        <begin position="289"/>
        <end position="301"/>
    </location>
</feature>
<keyword evidence="3" id="KW-0227">DNA damage</keyword>
<dbReference type="SUPFAM" id="SSF143081">
    <property type="entry name" value="BB1717-like"/>
    <property type="match status" value="1"/>
</dbReference>
<dbReference type="Pfam" id="PF02586">
    <property type="entry name" value="SRAP"/>
    <property type="match status" value="1"/>
</dbReference>
<dbReference type="GO" id="GO:0003697">
    <property type="term" value="F:single-stranded DNA binding"/>
    <property type="evidence" value="ECO:0007669"/>
    <property type="project" value="InterPro"/>
</dbReference>
<evidence type="ECO:0000256" key="5">
    <source>
        <dbReference type="ARBA" id="ARBA00023124"/>
    </source>
</evidence>
<feature type="compositionally biased region" description="Low complexity" evidence="8">
    <location>
        <begin position="392"/>
        <end position="408"/>
    </location>
</feature>
<protein>
    <recommendedName>
        <fullName evidence="11">DUF159-domain-containing protein</fullName>
    </recommendedName>
</protein>
<reference evidence="9" key="1">
    <citation type="submission" date="2021-07" db="EMBL/GenBank/DDBJ databases">
        <authorList>
            <person name="Durling M."/>
        </authorList>
    </citation>
    <scope>NUCLEOTIDE SEQUENCE</scope>
</reference>
<dbReference type="EMBL" id="CAJVRM010000396">
    <property type="protein sequence ID" value="CAG8980560.1"/>
    <property type="molecule type" value="Genomic_DNA"/>
</dbReference>
<dbReference type="GO" id="GO:0016829">
    <property type="term" value="F:lyase activity"/>
    <property type="evidence" value="ECO:0007669"/>
    <property type="project" value="UniProtKB-KW"/>
</dbReference>
<dbReference type="GO" id="GO:0008233">
    <property type="term" value="F:peptidase activity"/>
    <property type="evidence" value="ECO:0007669"/>
    <property type="project" value="UniProtKB-KW"/>
</dbReference>
<feature type="region of interest" description="Disordered" evidence="8">
    <location>
        <begin position="58"/>
        <end position="88"/>
    </location>
</feature>
<keyword evidence="6" id="KW-0238">DNA-binding</keyword>
<evidence type="ECO:0008006" key="11">
    <source>
        <dbReference type="Google" id="ProtNLM"/>
    </source>
</evidence>
<dbReference type="InterPro" id="IPR003738">
    <property type="entry name" value="SRAP"/>
</dbReference>
<organism evidence="9 10">
    <name type="scientific">Hymenoscyphus albidus</name>
    <dbReference type="NCBI Taxonomy" id="595503"/>
    <lineage>
        <taxon>Eukaryota</taxon>
        <taxon>Fungi</taxon>
        <taxon>Dikarya</taxon>
        <taxon>Ascomycota</taxon>
        <taxon>Pezizomycotina</taxon>
        <taxon>Leotiomycetes</taxon>
        <taxon>Helotiales</taxon>
        <taxon>Helotiaceae</taxon>
        <taxon>Hymenoscyphus</taxon>
    </lineage>
</organism>
<keyword evidence="2" id="KW-0645">Protease</keyword>
<keyword evidence="4" id="KW-0378">Hydrolase</keyword>
<evidence type="ECO:0000256" key="2">
    <source>
        <dbReference type="ARBA" id="ARBA00022670"/>
    </source>
</evidence>
<keyword evidence="5" id="KW-0190">Covalent protein-DNA linkage</keyword>
<feature type="compositionally biased region" description="Polar residues" evidence="8">
    <location>
        <begin position="376"/>
        <end position="390"/>
    </location>
</feature>
<dbReference type="Proteomes" id="UP000701801">
    <property type="component" value="Unassembled WGS sequence"/>
</dbReference>
<feature type="compositionally biased region" description="Basic and acidic residues" evidence="8">
    <location>
        <begin position="351"/>
        <end position="371"/>
    </location>
</feature>
<keyword evidence="7" id="KW-0456">Lyase</keyword>
<name>A0A9N9LWV6_9HELO</name>
<comment type="similarity">
    <text evidence="1">Belongs to the SOS response-associated peptidase family.</text>
</comment>
<evidence type="ECO:0000256" key="7">
    <source>
        <dbReference type="ARBA" id="ARBA00023239"/>
    </source>
</evidence>
<dbReference type="GO" id="GO:0106300">
    <property type="term" value="P:protein-DNA covalent cross-linking repair"/>
    <property type="evidence" value="ECO:0007669"/>
    <property type="project" value="InterPro"/>
</dbReference>
<evidence type="ECO:0000313" key="10">
    <source>
        <dbReference type="Proteomes" id="UP000701801"/>
    </source>
</evidence>
<evidence type="ECO:0000256" key="3">
    <source>
        <dbReference type="ARBA" id="ARBA00022763"/>
    </source>
</evidence>
<sequence>MCGRYSLALRPGQVRAYLAGENMPVHEAPEDDAEGGPRQSYNFAPGYHGIVYRADTPDYGAGPRQHAKGDAENGPEAGASEAENDPKETRYKLQSMQWGLIPFWTKRTPDYGSMMKTINCRDDSLIENRGIWTTMKQKKRCIVVAQGFYEWLKKGKEKIPHYTKRKDGQLMCFAGLWDCVQYEGSDDKHYTYAVITTDSNKQLKFLHDRMPVILENGSEKVRTWLDPKRFTWSKELQSLLKPFDGELECYPVSKDVGKVGNNSPTFIIPVASSENKSNIANFFAKGDSKSSTKPPTTTKPTPVEEEDVKREDIKMEDTKKEDIKQENPEDDRKTVDHTGTEDNAPLPIPEPETKKGTKRHLDDIPDEDPPKKASKTSESTNKSTPPQKSTLKTRSATSNNTTSPSKPTGAAKGTPKITNFFKK</sequence>
<evidence type="ECO:0000256" key="6">
    <source>
        <dbReference type="ARBA" id="ARBA00023125"/>
    </source>
</evidence>
<evidence type="ECO:0000256" key="4">
    <source>
        <dbReference type="ARBA" id="ARBA00022801"/>
    </source>
</evidence>
<dbReference type="InterPro" id="IPR036590">
    <property type="entry name" value="SRAP-like"/>
</dbReference>
<evidence type="ECO:0000313" key="9">
    <source>
        <dbReference type="EMBL" id="CAG8980560.1"/>
    </source>
</evidence>
<dbReference type="PANTHER" id="PTHR13604:SF0">
    <property type="entry name" value="ABASIC SITE PROCESSING PROTEIN HMCES"/>
    <property type="match status" value="1"/>
</dbReference>
<keyword evidence="10" id="KW-1185">Reference proteome</keyword>
<evidence type="ECO:0000256" key="8">
    <source>
        <dbReference type="SAM" id="MobiDB-lite"/>
    </source>
</evidence>
<proteinExistence type="inferred from homology"/>
<accession>A0A9N9LWV6</accession>